<comment type="similarity">
    <text evidence="2">Belongs to the complex I NDUFA5 subunit family.</text>
</comment>
<evidence type="ECO:0000256" key="3">
    <source>
        <dbReference type="ARBA" id="ARBA00022448"/>
    </source>
</evidence>
<comment type="caution">
    <text evidence="10">The sequence shown here is derived from an EMBL/GenBank/DDBJ whole genome shotgun (WGS) entry which is preliminary data.</text>
</comment>
<dbReference type="PANTHER" id="PTHR12653:SF0">
    <property type="entry name" value="NADH DEHYDROGENASE [UBIQUINONE] 1 ALPHA SUBCOMPLEX SUBUNIT 5"/>
    <property type="match status" value="1"/>
</dbReference>
<evidence type="ECO:0000256" key="4">
    <source>
        <dbReference type="ARBA" id="ARBA00022660"/>
    </source>
</evidence>
<sequence length="158" mass="17379">MFATKVARYIPTAVRANATQFLRTKRTTNLAGLEIHPDPLPELVSTYTQTLKVLQALPASAVFRQSSEAVTQQRLDIVRAAMTDVSRQNAHASEAAIDKVVAEIDGGVIEEILDQAHDEFHLATKMIDWKPHEPLQVPAPPGQWKGFSMKEAAGEGEH</sequence>
<protein>
    <submittedName>
        <fullName evidence="10">Nadh2 dehydrogenase</fullName>
    </submittedName>
</protein>
<dbReference type="Pfam" id="PF04716">
    <property type="entry name" value="ETC_C1_NDUFA5"/>
    <property type="match status" value="1"/>
</dbReference>
<keyword evidence="7" id="KW-0496">Mitochondrion</keyword>
<dbReference type="GO" id="GO:0005743">
    <property type="term" value="C:mitochondrial inner membrane"/>
    <property type="evidence" value="ECO:0007669"/>
    <property type="project" value="UniProtKB-SubCell"/>
</dbReference>
<gene>
    <name evidence="10" type="ORF">Malapachy_0626</name>
</gene>
<evidence type="ECO:0000256" key="7">
    <source>
        <dbReference type="ARBA" id="ARBA00023128"/>
    </source>
</evidence>
<dbReference type="VEuPathDB" id="FungiDB:Malapachy_0626"/>
<proteinExistence type="inferred from homology"/>
<comment type="subcellular location">
    <subcellularLocation>
        <location evidence="1">Mitochondrion inner membrane</location>
        <topology evidence="1">Peripheral membrane protein</topology>
        <orientation evidence="1">Matrix side</orientation>
    </subcellularLocation>
</comment>
<evidence type="ECO:0000256" key="5">
    <source>
        <dbReference type="ARBA" id="ARBA00022792"/>
    </source>
</evidence>
<evidence type="ECO:0000313" key="10">
    <source>
        <dbReference type="EMBL" id="KOS14743.1"/>
    </source>
</evidence>
<dbReference type="InterPro" id="IPR006806">
    <property type="entry name" value="NDUFA5"/>
</dbReference>
<dbReference type="EMBL" id="LGAV01000003">
    <property type="protein sequence ID" value="KOS14743.1"/>
    <property type="molecule type" value="Genomic_DNA"/>
</dbReference>
<evidence type="ECO:0000256" key="1">
    <source>
        <dbReference type="ARBA" id="ARBA00004443"/>
    </source>
</evidence>
<dbReference type="PANTHER" id="PTHR12653">
    <property type="entry name" value="NADH-UBIQUINONE OXIDOREDUCTASE 13 KD-B SUBUNIT"/>
    <property type="match status" value="1"/>
</dbReference>
<evidence type="ECO:0000256" key="6">
    <source>
        <dbReference type="ARBA" id="ARBA00022982"/>
    </source>
</evidence>
<keyword evidence="5" id="KW-0999">Mitochondrion inner membrane</keyword>
<evidence type="ECO:0000313" key="11">
    <source>
        <dbReference type="Proteomes" id="UP000037751"/>
    </source>
</evidence>
<dbReference type="OrthoDB" id="286811at2759"/>
<dbReference type="Proteomes" id="UP000037751">
    <property type="component" value="Unassembled WGS sequence"/>
</dbReference>
<keyword evidence="6" id="KW-0249">Electron transport</keyword>
<keyword evidence="11" id="KW-1185">Reference proteome</keyword>
<keyword evidence="4" id="KW-0679">Respiratory chain</keyword>
<dbReference type="GeneID" id="28727017"/>
<name>A0A0M9VPR5_9BASI</name>
<keyword evidence="3" id="KW-0813">Transport</keyword>
<evidence type="ECO:0000256" key="9">
    <source>
        <dbReference type="SAM" id="MobiDB-lite"/>
    </source>
</evidence>
<evidence type="ECO:0000256" key="2">
    <source>
        <dbReference type="ARBA" id="ARBA00010261"/>
    </source>
</evidence>
<accession>A0A0M9VPR5</accession>
<dbReference type="AlphaFoldDB" id="A0A0M9VPR5"/>
<dbReference type="STRING" id="77020.A0A0M9VPR5"/>
<keyword evidence="8" id="KW-0472">Membrane</keyword>
<organism evidence="10 11">
    <name type="scientific">Malassezia pachydermatis</name>
    <dbReference type="NCBI Taxonomy" id="77020"/>
    <lineage>
        <taxon>Eukaryota</taxon>
        <taxon>Fungi</taxon>
        <taxon>Dikarya</taxon>
        <taxon>Basidiomycota</taxon>
        <taxon>Ustilaginomycotina</taxon>
        <taxon>Malasseziomycetes</taxon>
        <taxon>Malasseziales</taxon>
        <taxon>Malasseziaceae</taxon>
        <taxon>Malassezia</taxon>
    </lineage>
</organism>
<reference evidence="10 11" key="1">
    <citation type="submission" date="2015-07" db="EMBL/GenBank/DDBJ databases">
        <title>Draft Genome Sequence of Malassezia furfur CBS1878 and Malassezia pachydermatis CBS1879.</title>
        <authorList>
            <person name="Triana S."/>
            <person name="Ohm R."/>
            <person name="Gonzalez A."/>
            <person name="DeCock H."/>
            <person name="Restrepo S."/>
            <person name="Celis A."/>
        </authorList>
    </citation>
    <scope>NUCLEOTIDE SEQUENCE [LARGE SCALE GENOMIC DNA]</scope>
    <source>
        <strain evidence="10 11">CBS 1879</strain>
    </source>
</reference>
<dbReference type="RefSeq" id="XP_017992375.1">
    <property type="nucleotide sequence ID" value="XM_018135142.1"/>
</dbReference>
<dbReference type="GO" id="GO:0022904">
    <property type="term" value="P:respiratory electron transport chain"/>
    <property type="evidence" value="ECO:0007669"/>
    <property type="project" value="InterPro"/>
</dbReference>
<feature type="region of interest" description="Disordered" evidence="9">
    <location>
        <begin position="136"/>
        <end position="158"/>
    </location>
</feature>
<evidence type="ECO:0000256" key="8">
    <source>
        <dbReference type="ARBA" id="ARBA00023136"/>
    </source>
</evidence>